<dbReference type="Proteomes" id="UP001139502">
    <property type="component" value="Unassembled WGS sequence"/>
</dbReference>
<dbReference type="Pfam" id="PF22552">
    <property type="entry name" value="TY-Chap3"/>
    <property type="match status" value="1"/>
</dbReference>
<evidence type="ECO:0000259" key="2">
    <source>
        <dbReference type="Pfam" id="PF22552"/>
    </source>
</evidence>
<dbReference type="AlphaFoldDB" id="A0A9X2KIN5"/>
<feature type="region of interest" description="Disordered" evidence="1">
    <location>
        <begin position="451"/>
        <end position="472"/>
    </location>
</feature>
<evidence type="ECO:0000256" key="1">
    <source>
        <dbReference type="SAM" id="MobiDB-lite"/>
    </source>
</evidence>
<proteinExistence type="predicted"/>
<evidence type="ECO:0000313" key="4">
    <source>
        <dbReference type="Proteomes" id="UP001139502"/>
    </source>
</evidence>
<accession>A0A9X2KIN5</accession>
<reference evidence="3" key="1">
    <citation type="submission" date="2022-06" db="EMBL/GenBank/DDBJ databases">
        <title>Rothia sp. isolated from sandalwood seedling.</title>
        <authorList>
            <person name="Tuikhar N."/>
            <person name="Kirdat K."/>
            <person name="Thorat V."/>
            <person name="Swetha P."/>
            <person name="Padma S."/>
            <person name="Sundararaj R."/>
            <person name="Yadav A."/>
        </authorList>
    </citation>
    <scope>NUCLEOTIDE SEQUENCE</scope>
    <source>
        <strain evidence="3">AR01</strain>
    </source>
</reference>
<comment type="caution">
    <text evidence="3">The sequence shown here is derived from an EMBL/GenBank/DDBJ whole genome shotgun (WGS) entry which is preliminary data.</text>
</comment>
<protein>
    <recommendedName>
        <fullName evidence="2">TY-Chap N-terminal domain-containing protein</fullName>
    </recommendedName>
</protein>
<dbReference type="EMBL" id="JANAFB010000025">
    <property type="protein sequence ID" value="MCP3426428.1"/>
    <property type="molecule type" value="Genomic_DNA"/>
</dbReference>
<name>A0A9X2KIN5_9MICC</name>
<gene>
    <name evidence="3" type="ORF">NBM05_10545</name>
</gene>
<dbReference type="InterPro" id="IPR054344">
    <property type="entry name" value="TY-Chap_N"/>
</dbReference>
<feature type="domain" description="TY-Chap N-terminal" evidence="2">
    <location>
        <begin position="328"/>
        <end position="438"/>
    </location>
</feature>
<sequence length="472" mass="52500">MDESSLEEYREFVASHGHLFDALVQGDWTRRQARFRLRSLYPELSREMIERALFDDRWAFVNHSEESPRATMTGVALWLAVNELFDLGTDRMYAVTHMDPITLQTVSDFLDLNGVSPADAAEIYGRIGATLRFLTQYPHTSLTRAEYSDFRLEPPESVRRLGIAAWPPTAQNVAALLGDGSWDRALLAAGLRPLSREIEPAREFSETRFRAIIADFLAHCVRTDRQPQAIFYGRWASMAEGGERPSLAAVRHRYGSWLGALSRGRELIEAGDAVPGDARRDRWLGPWGAAEERTEEGASGSWSPQRWTDRGIGVVEHVREEAIGDESAWDDLAEELRSALTSLPWNHVLTVEYETGNTGGDFPYAQALTGPGGVGVLLVSEDYLPAIAWPIDEDYLVETGWEQPTEEQPNWARARLSMDEALEAVVGGLRYGRGCPDPYRFRWGSGVISTAPQAAPSLPDPPARGAGRSTKA</sequence>
<organism evidence="3 4">
    <name type="scientific">Rothia santali</name>
    <dbReference type="NCBI Taxonomy" id="2949643"/>
    <lineage>
        <taxon>Bacteria</taxon>
        <taxon>Bacillati</taxon>
        <taxon>Actinomycetota</taxon>
        <taxon>Actinomycetes</taxon>
        <taxon>Micrococcales</taxon>
        <taxon>Micrococcaceae</taxon>
        <taxon>Rothia</taxon>
    </lineage>
</organism>
<evidence type="ECO:0000313" key="3">
    <source>
        <dbReference type="EMBL" id="MCP3426428.1"/>
    </source>
</evidence>
<dbReference type="RefSeq" id="WP_254167098.1">
    <property type="nucleotide sequence ID" value="NZ_JANAFB010000025.1"/>
</dbReference>
<keyword evidence="4" id="KW-1185">Reference proteome</keyword>